<keyword evidence="5 10" id="KW-0812">Transmembrane</keyword>
<evidence type="ECO:0000256" key="9">
    <source>
        <dbReference type="ARBA" id="ARBA00023136"/>
    </source>
</evidence>
<dbReference type="PANTHER" id="PTHR21425">
    <property type="entry name" value="NICE-3"/>
    <property type="match status" value="1"/>
</dbReference>
<proteinExistence type="predicted"/>
<evidence type="ECO:0000256" key="10">
    <source>
        <dbReference type="SAM" id="Phobius"/>
    </source>
</evidence>
<evidence type="ECO:0000313" key="11">
    <source>
        <dbReference type="Proteomes" id="UP000492821"/>
    </source>
</evidence>
<keyword evidence="7" id="KW-0333">Golgi apparatus</keyword>
<evidence type="ECO:0000256" key="2">
    <source>
        <dbReference type="ARBA" id="ARBA00004167"/>
    </source>
</evidence>
<dbReference type="GO" id="GO:0016020">
    <property type="term" value="C:membrane"/>
    <property type="evidence" value="ECO:0007669"/>
    <property type="project" value="UniProtKB-SubCell"/>
</dbReference>
<accession>A0A7E4ZT89</accession>
<evidence type="ECO:0000256" key="6">
    <source>
        <dbReference type="ARBA" id="ARBA00022989"/>
    </source>
</evidence>
<dbReference type="Pfam" id="PF07406">
    <property type="entry name" value="NICE-3"/>
    <property type="match status" value="1"/>
</dbReference>
<name>A0A7E4ZT89_PANRE</name>
<evidence type="ECO:0000256" key="8">
    <source>
        <dbReference type="ARBA" id="ARBA00023128"/>
    </source>
</evidence>
<evidence type="ECO:0000256" key="5">
    <source>
        <dbReference type="ARBA" id="ARBA00022692"/>
    </source>
</evidence>
<dbReference type="Proteomes" id="UP000492821">
    <property type="component" value="Unassembled WGS sequence"/>
</dbReference>
<comment type="subcellular location">
    <subcellularLocation>
        <location evidence="4">Golgi apparatus</location>
    </subcellularLocation>
    <subcellularLocation>
        <location evidence="2">Membrane</location>
        <topology evidence="2">Single-pass membrane protein</topology>
    </subcellularLocation>
    <subcellularLocation>
        <location evidence="3">Mitochondrion</location>
    </subcellularLocation>
</comment>
<evidence type="ECO:0000313" key="12">
    <source>
        <dbReference type="WBParaSite" id="Pan_g16141.t1"/>
    </source>
</evidence>
<keyword evidence="8" id="KW-0496">Mitochondrion</keyword>
<dbReference type="GO" id="GO:0005739">
    <property type="term" value="C:mitochondrion"/>
    <property type="evidence" value="ECO:0007669"/>
    <property type="project" value="UniProtKB-SubCell"/>
</dbReference>
<keyword evidence="9 10" id="KW-0472">Membrane</keyword>
<evidence type="ECO:0000256" key="3">
    <source>
        <dbReference type="ARBA" id="ARBA00004173"/>
    </source>
</evidence>
<dbReference type="GO" id="GO:0005794">
    <property type="term" value="C:Golgi apparatus"/>
    <property type="evidence" value="ECO:0007669"/>
    <property type="project" value="UniProtKB-SubCell"/>
</dbReference>
<evidence type="ECO:0000256" key="7">
    <source>
        <dbReference type="ARBA" id="ARBA00023034"/>
    </source>
</evidence>
<dbReference type="InterPro" id="IPR010876">
    <property type="entry name" value="C1orf43"/>
</dbReference>
<dbReference type="PANTHER" id="PTHR21425:SF2">
    <property type="entry name" value="PROTEIN C1ORF43"/>
    <property type="match status" value="1"/>
</dbReference>
<keyword evidence="11" id="KW-1185">Reference proteome</keyword>
<evidence type="ECO:0000256" key="1">
    <source>
        <dbReference type="ARBA" id="ARBA00002620"/>
    </source>
</evidence>
<keyword evidence="6 10" id="KW-1133">Transmembrane helix</keyword>
<protein>
    <submittedName>
        <fullName evidence="12">PXA domain-containing protein</fullName>
    </submittedName>
</protein>
<feature type="transmembrane region" description="Helical" evidence="10">
    <location>
        <begin position="12"/>
        <end position="33"/>
    </location>
</feature>
<dbReference type="AlphaFoldDB" id="A0A7E4ZT89"/>
<dbReference type="WBParaSite" id="Pan_g16141.t1">
    <property type="protein sequence ID" value="Pan_g16141.t1"/>
    <property type="gene ID" value="Pan_g16141"/>
</dbReference>
<evidence type="ECO:0000256" key="4">
    <source>
        <dbReference type="ARBA" id="ARBA00004555"/>
    </source>
</evidence>
<comment type="function">
    <text evidence="1">General regulator of phagocytosis. Required to uptake Gram negative bacterium by macrophages.</text>
</comment>
<reference evidence="11" key="1">
    <citation type="journal article" date="2013" name="Genetics">
        <title>The draft genome and transcriptome of Panagrellus redivivus are shaped by the harsh demands of a free-living lifestyle.</title>
        <authorList>
            <person name="Srinivasan J."/>
            <person name="Dillman A.R."/>
            <person name="Macchietto M.G."/>
            <person name="Heikkinen L."/>
            <person name="Lakso M."/>
            <person name="Fracchia K.M."/>
            <person name="Antoshechkin I."/>
            <person name="Mortazavi A."/>
            <person name="Wong G."/>
            <person name="Sternberg P.W."/>
        </authorList>
    </citation>
    <scope>NUCLEOTIDE SEQUENCE [LARGE SCALE GENOMIC DNA]</scope>
    <source>
        <strain evidence="11">MT8872</strain>
    </source>
</reference>
<sequence>MPSSITVSLGGYTFVFGVAAILLVLIVLGIFVFRQIQRIRINSARREISCTIAPDASKKTRAEILSTIEDISALRSSLFPRFTDCNMISEHANQPYVQRMIGFDEIISGIDRQLEKIHPSLARRPGQSTYAYLLHIRSLGQLNDLSDRFIERISLLHEVCRFRTTVPFGDAELEEVRSLLADFAKILTRHHELLDAAITSQANDEPQGVGGRLLRRAVTKKGSGVAAESIPLLTIKSHKERPKR</sequence>
<organism evidence="11 12">
    <name type="scientific">Panagrellus redivivus</name>
    <name type="common">Microworm</name>
    <dbReference type="NCBI Taxonomy" id="6233"/>
    <lineage>
        <taxon>Eukaryota</taxon>
        <taxon>Metazoa</taxon>
        <taxon>Ecdysozoa</taxon>
        <taxon>Nematoda</taxon>
        <taxon>Chromadorea</taxon>
        <taxon>Rhabditida</taxon>
        <taxon>Tylenchina</taxon>
        <taxon>Panagrolaimomorpha</taxon>
        <taxon>Panagrolaimoidea</taxon>
        <taxon>Panagrolaimidae</taxon>
        <taxon>Panagrellus</taxon>
    </lineage>
</organism>
<reference evidence="12" key="2">
    <citation type="submission" date="2020-10" db="UniProtKB">
        <authorList>
            <consortium name="WormBaseParasite"/>
        </authorList>
    </citation>
    <scope>IDENTIFICATION</scope>
</reference>